<organism evidence="1 2">
    <name type="scientific">Pyrolobus fumarii (strain DSM 11204 / 1A)</name>
    <dbReference type="NCBI Taxonomy" id="694429"/>
    <lineage>
        <taxon>Archaea</taxon>
        <taxon>Thermoproteota</taxon>
        <taxon>Thermoprotei</taxon>
        <taxon>Desulfurococcales</taxon>
        <taxon>Pyrodictiaceae</taxon>
        <taxon>Pyrolobus</taxon>
    </lineage>
</organism>
<dbReference type="Proteomes" id="UP000001037">
    <property type="component" value="Chromosome"/>
</dbReference>
<evidence type="ECO:0000313" key="2">
    <source>
        <dbReference type="Proteomes" id="UP000001037"/>
    </source>
</evidence>
<dbReference type="KEGG" id="pfm:Pyrfu_1191"/>
<dbReference type="eggNOG" id="arCOG07712">
    <property type="taxonomic scope" value="Archaea"/>
</dbReference>
<gene>
    <name evidence="1" type="ordered locus">Pyrfu_1191</name>
</gene>
<protein>
    <submittedName>
        <fullName evidence="1">Uncharacterized protein</fullName>
    </submittedName>
</protein>
<evidence type="ECO:0000313" key="1">
    <source>
        <dbReference type="EMBL" id="AEM39054.1"/>
    </source>
</evidence>
<dbReference type="HOGENOM" id="CLU_2340297_0_0_2"/>
<dbReference type="InParanoid" id="G0EFV3"/>
<reference evidence="1 2" key="1">
    <citation type="journal article" date="2011" name="Stand. Genomic Sci.">
        <title>Complete genome sequence of the hyperthermophilic chemolithoautotroph Pyrolobus fumarii type strain (1A).</title>
        <authorList>
            <person name="Anderson I."/>
            <person name="Goker M."/>
            <person name="Nolan M."/>
            <person name="Lucas S."/>
            <person name="Hammon N."/>
            <person name="Deshpande S."/>
            <person name="Cheng J.F."/>
            <person name="Tapia R."/>
            <person name="Han C."/>
            <person name="Goodwin L."/>
            <person name="Pitluck S."/>
            <person name="Huntemann M."/>
            <person name="Liolios K."/>
            <person name="Ivanova N."/>
            <person name="Pagani I."/>
            <person name="Mavromatis K."/>
            <person name="Ovchinikova G."/>
            <person name="Pati A."/>
            <person name="Chen A."/>
            <person name="Palaniappan K."/>
            <person name="Land M."/>
            <person name="Hauser L."/>
            <person name="Brambilla E.M."/>
            <person name="Huber H."/>
            <person name="Yasawong M."/>
            <person name="Rohde M."/>
            <person name="Spring S."/>
            <person name="Abt B."/>
            <person name="Sikorski J."/>
            <person name="Wirth R."/>
            <person name="Detter J.C."/>
            <person name="Woyke T."/>
            <person name="Bristow J."/>
            <person name="Eisen J.A."/>
            <person name="Markowitz V."/>
            <person name="Hugenholtz P."/>
            <person name="Kyrpides N.C."/>
            <person name="Klenk H.P."/>
            <person name="Lapidus A."/>
        </authorList>
    </citation>
    <scope>NUCLEOTIDE SEQUENCE [LARGE SCALE GENOMIC DNA]</scope>
    <source>
        <strain evidence="2">DSM 11204 / 1A</strain>
    </source>
</reference>
<dbReference type="AlphaFoldDB" id="G0EFV3"/>
<sequence length="97" mass="10315">MKCSGCRGRYSDLITGLTALMLWLSGVYSSYGVPASGVALDSDGGESLHSGGYAGLREGGWDEIVRKVKDVMSNCGLRELRRQVAIVCGKGITEDRA</sequence>
<keyword evidence="2" id="KW-1185">Reference proteome</keyword>
<accession>G0EFV3</accession>
<dbReference type="EMBL" id="CP002838">
    <property type="protein sequence ID" value="AEM39054.1"/>
    <property type="molecule type" value="Genomic_DNA"/>
</dbReference>
<name>G0EFV3_PYRF1</name>
<proteinExistence type="predicted"/>